<keyword evidence="4" id="KW-0812">Transmembrane</keyword>
<evidence type="ECO:0000256" key="4">
    <source>
        <dbReference type="SAM" id="Phobius"/>
    </source>
</evidence>
<keyword evidence="4" id="KW-0472">Membrane</keyword>
<dbReference type="Proteomes" id="UP000320042">
    <property type="component" value="Unassembled WGS sequence"/>
</dbReference>
<dbReference type="Gene3D" id="3.40.50.720">
    <property type="entry name" value="NAD(P)-binding Rossmann-like Domain"/>
    <property type="match status" value="1"/>
</dbReference>
<dbReference type="Pfam" id="PF00106">
    <property type="entry name" value="adh_short"/>
    <property type="match status" value="1"/>
</dbReference>
<feature type="transmembrane region" description="Helical" evidence="4">
    <location>
        <begin position="306"/>
        <end position="323"/>
    </location>
</feature>
<evidence type="ECO:0000256" key="3">
    <source>
        <dbReference type="RuleBase" id="RU000363"/>
    </source>
</evidence>
<dbReference type="PRINTS" id="PR00080">
    <property type="entry name" value="SDRFAMILY"/>
</dbReference>
<keyword evidence="6" id="KW-1185">Reference proteome</keyword>
<gene>
    <name evidence="5" type="ORF">FPZ43_03400</name>
</gene>
<dbReference type="PANTHER" id="PTHR44196">
    <property type="entry name" value="DEHYDROGENASE/REDUCTASE SDR FAMILY MEMBER 7B"/>
    <property type="match status" value="1"/>
</dbReference>
<dbReference type="PRINTS" id="PR00081">
    <property type="entry name" value="GDHRDH"/>
</dbReference>
<dbReference type="GO" id="GO:0016491">
    <property type="term" value="F:oxidoreductase activity"/>
    <property type="evidence" value="ECO:0007669"/>
    <property type="project" value="UniProtKB-KW"/>
</dbReference>
<keyword evidence="4" id="KW-1133">Transmembrane helix</keyword>
<dbReference type="RefSeq" id="WP_146380429.1">
    <property type="nucleotide sequence ID" value="NZ_VOEJ01000001.1"/>
</dbReference>
<dbReference type="InterPro" id="IPR036291">
    <property type="entry name" value="NAD(P)-bd_dom_sf"/>
</dbReference>
<evidence type="ECO:0000256" key="1">
    <source>
        <dbReference type="ARBA" id="ARBA00006484"/>
    </source>
</evidence>
<evidence type="ECO:0000256" key="2">
    <source>
        <dbReference type="ARBA" id="ARBA00023002"/>
    </source>
</evidence>
<name>A0A563UJI7_9SPHI</name>
<proteinExistence type="inferred from homology"/>
<dbReference type="EMBL" id="VOEJ01000001">
    <property type="protein sequence ID" value="TWR31532.1"/>
    <property type="molecule type" value="Genomic_DNA"/>
</dbReference>
<dbReference type="OrthoDB" id="9775296at2"/>
<evidence type="ECO:0000313" key="5">
    <source>
        <dbReference type="EMBL" id="TWR31532.1"/>
    </source>
</evidence>
<dbReference type="NCBIfam" id="NF004792">
    <property type="entry name" value="PRK06139.1"/>
    <property type="match status" value="1"/>
</dbReference>
<dbReference type="SUPFAM" id="SSF51735">
    <property type="entry name" value="NAD(P)-binding Rossmann-fold domains"/>
    <property type="match status" value="1"/>
</dbReference>
<dbReference type="InterPro" id="IPR002347">
    <property type="entry name" value="SDR_fam"/>
</dbReference>
<comment type="similarity">
    <text evidence="1 3">Belongs to the short-chain dehydrogenases/reductases (SDR) family.</text>
</comment>
<accession>A0A563UJI7</accession>
<reference evidence="5 6" key="1">
    <citation type="submission" date="2019-07" db="EMBL/GenBank/DDBJ databases">
        <authorList>
            <person name="Kim J."/>
        </authorList>
    </citation>
    <scope>NUCLEOTIDE SEQUENCE [LARGE SCALE GENOMIC DNA]</scope>
    <source>
        <strain evidence="6">dk17</strain>
    </source>
</reference>
<organism evidence="5 6">
    <name type="scientific">Mucilaginibacter pallidiroseus</name>
    <dbReference type="NCBI Taxonomy" id="2599295"/>
    <lineage>
        <taxon>Bacteria</taxon>
        <taxon>Pseudomonadati</taxon>
        <taxon>Bacteroidota</taxon>
        <taxon>Sphingobacteriia</taxon>
        <taxon>Sphingobacteriales</taxon>
        <taxon>Sphingobacteriaceae</taxon>
        <taxon>Mucilaginibacter</taxon>
    </lineage>
</organism>
<dbReference type="PANTHER" id="PTHR44196:SF1">
    <property type="entry name" value="DEHYDROGENASE_REDUCTASE SDR FAMILY MEMBER 7B"/>
    <property type="match status" value="1"/>
</dbReference>
<dbReference type="GO" id="GO:0016020">
    <property type="term" value="C:membrane"/>
    <property type="evidence" value="ECO:0007669"/>
    <property type="project" value="TreeGrafter"/>
</dbReference>
<comment type="caution">
    <text evidence="5">The sequence shown here is derived from an EMBL/GenBank/DDBJ whole genome shotgun (WGS) entry which is preliminary data.</text>
</comment>
<protein>
    <submittedName>
        <fullName evidence="5">SDR family oxidoreductase</fullName>
    </submittedName>
</protein>
<keyword evidence="2" id="KW-0560">Oxidoreductase</keyword>
<sequence>MNLFDKLNGKTIVITGASSGAGRAAAYQFAQQGAWLVLASRNEAALNEVAEECRELGANVLVVPTDVTDAKAMIALANAADNWQGKVDVWINNAGVLAAGDFDKTPMAVHKQVIEINLLGYMNGAHAILPIYKKQGYGTIINNISIGGFLPVPHGAGYTASKFALRGFSEALKGELAGWKSIYVCDLFPAFLDTPGIEHAANYTGKALKPAPPVYDPNRLAEAMIKVAANPSANTYVGSASLLLKAGHALMPELMTKLTGLFMRGYFKTAAPIELTDGNIFNTVDYGMSTHGRFGYPGKPKAHRKYIAAGLLGVASLALLAILPSSKK</sequence>
<evidence type="ECO:0000313" key="6">
    <source>
        <dbReference type="Proteomes" id="UP000320042"/>
    </source>
</evidence>
<dbReference type="AlphaFoldDB" id="A0A563UJI7"/>